<dbReference type="EMBL" id="CP033219">
    <property type="protein sequence ID" value="AZV78532.1"/>
    <property type="molecule type" value="Genomic_DNA"/>
</dbReference>
<sequence>MTTSNETRWGLILVIWAAGLGGAAQYGKISVVFDRMAELYPQAGGSIGFTVSLVGLLGILFGVIAGMFVGAIGYRRTLVWALCVGAAMSALQAIHLPFPAFLATRVVEGLSHLGLVVAGPTLIAQVSSEKSRGLAMTLWSTFFGVAFTLLAWLGLPFVDRFGVLSLFGAHAAIMAGLAVMLSVALRNVQVPKRQPVPSLANLPAMHLQIYRSPWMIAPAAGWLFYTSCFVSILTVMPPHIDENLRAFVLGAMPLASITVSMTIGVYLLRVLSAVRLVQIGFLLCTGGGIWLLLVPGSPAACIALAGAMGLVQGGSFAMVPQLNETAADRAQSSGAIAQAGNLGNTIGTPIMVTALSVAGYAGMLGTVAVLFFTGFVVHGLLAMRRRI</sequence>
<dbReference type="RefSeq" id="WP_127749092.1">
    <property type="nucleotide sequence ID" value="NZ_CP033219.1"/>
</dbReference>
<keyword evidence="3 4" id="KW-0472">Membrane</keyword>
<dbReference type="GO" id="GO:0022857">
    <property type="term" value="F:transmembrane transporter activity"/>
    <property type="evidence" value="ECO:0007669"/>
    <property type="project" value="InterPro"/>
</dbReference>
<feature type="transmembrane region" description="Helical" evidence="4">
    <location>
        <begin position="78"/>
        <end position="98"/>
    </location>
</feature>
<dbReference type="OrthoDB" id="6095882at2"/>
<organism evidence="6 7">
    <name type="scientific">Parasedimentitalea marina</name>
    <dbReference type="NCBI Taxonomy" id="2483033"/>
    <lineage>
        <taxon>Bacteria</taxon>
        <taxon>Pseudomonadati</taxon>
        <taxon>Pseudomonadota</taxon>
        <taxon>Alphaproteobacteria</taxon>
        <taxon>Rhodobacterales</taxon>
        <taxon>Paracoccaceae</taxon>
        <taxon>Parasedimentitalea</taxon>
    </lineage>
</organism>
<dbReference type="InterPro" id="IPR020846">
    <property type="entry name" value="MFS_dom"/>
</dbReference>
<evidence type="ECO:0000256" key="2">
    <source>
        <dbReference type="ARBA" id="ARBA00022989"/>
    </source>
</evidence>
<feature type="transmembrane region" description="Helical" evidence="4">
    <location>
        <begin position="357"/>
        <end position="381"/>
    </location>
</feature>
<feature type="transmembrane region" description="Helical" evidence="4">
    <location>
        <begin position="280"/>
        <end position="308"/>
    </location>
</feature>
<feature type="transmembrane region" description="Helical" evidence="4">
    <location>
        <begin position="47"/>
        <end position="71"/>
    </location>
</feature>
<proteinExistence type="predicted"/>
<dbReference type="AlphaFoldDB" id="A0A3T0N3H9"/>
<feature type="transmembrane region" description="Helical" evidence="4">
    <location>
        <begin position="247"/>
        <end position="268"/>
    </location>
</feature>
<dbReference type="SUPFAM" id="SSF103473">
    <property type="entry name" value="MFS general substrate transporter"/>
    <property type="match status" value="1"/>
</dbReference>
<evidence type="ECO:0000259" key="5">
    <source>
        <dbReference type="PROSITE" id="PS50850"/>
    </source>
</evidence>
<evidence type="ECO:0000313" key="6">
    <source>
        <dbReference type="EMBL" id="AZV78532.1"/>
    </source>
</evidence>
<evidence type="ECO:0000256" key="4">
    <source>
        <dbReference type="SAM" id="Phobius"/>
    </source>
</evidence>
<feature type="transmembrane region" description="Helical" evidence="4">
    <location>
        <begin position="214"/>
        <end position="235"/>
    </location>
</feature>
<evidence type="ECO:0000256" key="1">
    <source>
        <dbReference type="ARBA" id="ARBA00022692"/>
    </source>
</evidence>
<dbReference type="Gene3D" id="1.20.1250.20">
    <property type="entry name" value="MFS general substrate transporter like domains"/>
    <property type="match status" value="1"/>
</dbReference>
<keyword evidence="7" id="KW-1185">Reference proteome</keyword>
<name>A0A3T0N3H9_9RHOB</name>
<evidence type="ECO:0000256" key="3">
    <source>
        <dbReference type="ARBA" id="ARBA00023136"/>
    </source>
</evidence>
<dbReference type="InterPro" id="IPR036259">
    <property type="entry name" value="MFS_trans_sf"/>
</dbReference>
<keyword evidence="2 4" id="KW-1133">Transmembrane helix</keyword>
<dbReference type="Proteomes" id="UP000283063">
    <property type="component" value="Chromosome"/>
</dbReference>
<dbReference type="PROSITE" id="PS50850">
    <property type="entry name" value="MFS"/>
    <property type="match status" value="1"/>
</dbReference>
<keyword evidence="1 4" id="KW-0812">Transmembrane</keyword>
<feature type="transmembrane region" description="Helical" evidence="4">
    <location>
        <begin position="110"/>
        <end position="127"/>
    </location>
</feature>
<evidence type="ECO:0000313" key="7">
    <source>
        <dbReference type="Proteomes" id="UP000283063"/>
    </source>
</evidence>
<reference evidence="6 7" key="1">
    <citation type="submission" date="2018-10" db="EMBL/GenBank/DDBJ databases">
        <title>Parasedimentitalea marina sp. nov., a psychrophilic bacterium isolated from deep seawater of the New Britain Trench.</title>
        <authorList>
            <person name="Cao J."/>
        </authorList>
    </citation>
    <scope>NUCLEOTIDE SEQUENCE [LARGE SCALE GENOMIC DNA]</scope>
    <source>
        <strain evidence="6 7">W43</strain>
    </source>
</reference>
<feature type="transmembrane region" description="Helical" evidence="4">
    <location>
        <begin position="161"/>
        <end position="185"/>
    </location>
</feature>
<dbReference type="Pfam" id="PF07690">
    <property type="entry name" value="MFS_1"/>
    <property type="match status" value="1"/>
</dbReference>
<feature type="domain" description="Major facilitator superfamily (MFS) profile" evidence="5">
    <location>
        <begin position="11"/>
        <end position="386"/>
    </location>
</feature>
<accession>A0A3T0N3H9</accession>
<dbReference type="InterPro" id="IPR011701">
    <property type="entry name" value="MFS"/>
</dbReference>
<dbReference type="KEGG" id="sedi:EBB79_12030"/>
<feature type="transmembrane region" description="Helical" evidence="4">
    <location>
        <begin position="134"/>
        <end position="155"/>
    </location>
</feature>
<gene>
    <name evidence="6" type="ORF">EBB79_12030</name>
</gene>
<protein>
    <submittedName>
        <fullName evidence="6">MFS transporter</fullName>
    </submittedName>
</protein>